<dbReference type="EMBL" id="JBHSLW010000028">
    <property type="protein sequence ID" value="MFC5421417.1"/>
    <property type="molecule type" value="Genomic_DNA"/>
</dbReference>
<evidence type="ECO:0000313" key="1">
    <source>
        <dbReference type="EMBL" id="MFC5421417.1"/>
    </source>
</evidence>
<reference evidence="2" key="1">
    <citation type="journal article" date="2019" name="Int. J. Syst. Evol. Microbiol.">
        <title>The Global Catalogue of Microorganisms (GCM) 10K type strain sequencing project: providing services to taxonomists for standard genome sequencing and annotation.</title>
        <authorList>
            <consortium name="The Broad Institute Genomics Platform"/>
            <consortium name="The Broad Institute Genome Sequencing Center for Infectious Disease"/>
            <person name="Wu L."/>
            <person name="Ma J."/>
        </authorList>
    </citation>
    <scope>NUCLEOTIDE SEQUENCE [LARGE SCALE GENOMIC DNA]</scope>
    <source>
        <strain evidence="2">NCAIM B.01391</strain>
    </source>
</reference>
<dbReference type="Proteomes" id="UP001596053">
    <property type="component" value="Unassembled WGS sequence"/>
</dbReference>
<sequence length="304" mass="34073">MAGDLDLLTGTWTVRVKGWVWEYDFRGDGGVTWRDLGSMESGVGNWAATSKLVNIWWKGSTTRESWQRPLTNSNDHTWYEAPYYRGKYRIEKTGFVAPSPTPPSGPTDANLIDRAWEASRTSLRFAVNRLRLLQRQIKYFEESGGSEDAFNELRRNYRRDMAVVSRKLLVPMNPMDPAFRSALASAIRLFEQNLALPKSLKAARDGGKCAASPQPWASAAGRTNPPDIDLCTIWFEADADLQRDVVTHEYFHICGVHDIEGVDTTAKALDNANTLAQVVAYLHDRARQKNSDGAEPMIPALPTP</sequence>
<organism evidence="1 2">
    <name type="scientific">Bosea eneae</name>
    <dbReference type="NCBI Taxonomy" id="151454"/>
    <lineage>
        <taxon>Bacteria</taxon>
        <taxon>Pseudomonadati</taxon>
        <taxon>Pseudomonadota</taxon>
        <taxon>Alphaproteobacteria</taxon>
        <taxon>Hyphomicrobiales</taxon>
        <taxon>Boseaceae</taxon>
        <taxon>Bosea</taxon>
    </lineage>
</organism>
<name>A0ABW0IUR7_9HYPH</name>
<accession>A0ABW0IUR7</accession>
<evidence type="ECO:0008006" key="3">
    <source>
        <dbReference type="Google" id="ProtNLM"/>
    </source>
</evidence>
<keyword evidence="2" id="KW-1185">Reference proteome</keyword>
<evidence type="ECO:0000313" key="2">
    <source>
        <dbReference type="Proteomes" id="UP001596053"/>
    </source>
</evidence>
<proteinExistence type="predicted"/>
<comment type="caution">
    <text evidence="1">The sequence shown here is derived from an EMBL/GenBank/DDBJ whole genome shotgun (WGS) entry which is preliminary data.</text>
</comment>
<dbReference type="RefSeq" id="WP_377799744.1">
    <property type="nucleotide sequence ID" value="NZ_JBHSLW010000028.1"/>
</dbReference>
<protein>
    <recommendedName>
        <fullName evidence="3">Lysine-specific metallo-endopeptidase domain-containing protein</fullName>
    </recommendedName>
</protein>
<gene>
    <name evidence="1" type="ORF">ACFPOB_17810</name>
</gene>